<dbReference type="GO" id="GO:0005634">
    <property type="term" value="C:nucleus"/>
    <property type="evidence" value="ECO:0007669"/>
    <property type="project" value="TreeGrafter"/>
</dbReference>
<dbReference type="Pfam" id="PF10309">
    <property type="entry name" value="NCBP3"/>
    <property type="match status" value="1"/>
</dbReference>
<dbReference type="OrthoDB" id="422106at2759"/>
<feature type="compositionally biased region" description="Basic and acidic residues" evidence="1">
    <location>
        <begin position="463"/>
        <end position="484"/>
    </location>
</feature>
<dbReference type="GO" id="GO:0000340">
    <property type="term" value="F:RNA 7-methylguanosine cap binding"/>
    <property type="evidence" value="ECO:0007669"/>
    <property type="project" value="InterPro"/>
</dbReference>
<dbReference type="AlphaFoldDB" id="A0A423V9J4"/>
<keyword evidence="3" id="KW-1185">Reference proteome</keyword>
<feature type="compositionally biased region" description="Acidic residues" evidence="1">
    <location>
        <begin position="29"/>
        <end position="40"/>
    </location>
</feature>
<feature type="compositionally biased region" description="Acidic residues" evidence="1">
    <location>
        <begin position="210"/>
        <end position="228"/>
    </location>
</feature>
<feature type="compositionally biased region" description="Polar residues" evidence="1">
    <location>
        <begin position="41"/>
        <end position="50"/>
    </location>
</feature>
<proteinExistence type="predicted"/>
<name>A0A423V9J4_CYTCH</name>
<comment type="caution">
    <text evidence="2">The sequence shown here is derived from an EMBL/GenBank/DDBJ whole genome shotgun (WGS) entry which is preliminary data.</text>
</comment>
<reference evidence="2 3" key="1">
    <citation type="submission" date="2015-09" db="EMBL/GenBank/DDBJ databases">
        <title>Host preference determinants of Valsa canker pathogens revealed by comparative genomics.</title>
        <authorList>
            <person name="Yin Z."/>
            <person name="Huang L."/>
        </authorList>
    </citation>
    <scope>NUCLEOTIDE SEQUENCE [LARGE SCALE GENOMIC DNA]</scope>
    <source>
        <strain evidence="2 3">YSFL</strain>
    </source>
</reference>
<dbReference type="EMBL" id="LJZO01000081">
    <property type="protein sequence ID" value="ROV87510.1"/>
    <property type="molecule type" value="Genomic_DNA"/>
</dbReference>
<gene>
    <name evidence="2" type="ORF">VSDG_09919</name>
</gene>
<feature type="compositionally biased region" description="Basic and acidic residues" evidence="1">
    <location>
        <begin position="251"/>
        <end position="262"/>
    </location>
</feature>
<evidence type="ECO:0000313" key="2">
    <source>
        <dbReference type="EMBL" id="ROV87510.1"/>
    </source>
</evidence>
<accession>A0A423V9J4</accession>
<evidence type="ECO:0000256" key="1">
    <source>
        <dbReference type="SAM" id="MobiDB-lite"/>
    </source>
</evidence>
<protein>
    <submittedName>
        <fullName evidence="2">Uncharacterized protein</fullName>
    </submittedName>
</protein>
<feature type="compositionally biased region" description="Basic and acidic residues" evidence="1">
    <location>
        <begin position="174"/>
        <end position="209"/>
    </location>
</feature>
<feature type="compositionally biased region" description="Basic and acidic residues" evidence="1">
    <location>
        <begin position="270"/>
        <end position="286"/>
    </location>
</feature>
<feature type="compositionally biased region" description="Basic and acidic residues" evidence="1">
    <location>
        <begin position="295"/>
        <end position="339"/>
    </location>
</feature>
<sequence>MDDFDIEMGDAADVPMEEAEIADIIVGDDQQEDGEVEETFNDQPTNDESQQVIPNKIHIRGLDVIDENQLKSYVSSHVGGKGADRVEWVDDTSANLVFGSDSAAEEALKLLVTVEIVDATQLPPLEVLPAKPFPERPDVALQVRFAVESDKKARNAAQRSRFYLLHPEWDPETEEGRRRREGRDRRYRDRGDRGGYRRNERNGRGRYDERFEEEEPDQFDVNLYDDDAGALARRVTPRGGGRRGRNSRSRSPSDRSEPDRHRSANTGKELFPDRRPRDPLRSERGVHSRGRSRSPARDDRDAVLDDLAKDREVVRNRETARSLKERITKPSNRTKELFPGKTKELFPGKTKELFPSKVAGGGKAQMDQVPEEMLAGMLRLSYDGAAELPPSFPMFSSQQSTISNKVITVKLADRITDPSNGISIKGLARQTKSQQQGLSIKGNSVKELFPSRVGSNSNAGKELFADKLEGRGPRRRQRAEDLFH</sequence>
<dbReference type="GO" id="GO:0003729">
    <property type="term" value="F:mRNA binding"/>
    <property type="evidence" value="ECO:0007669"/>
    <property type="project" value="InterPro"/>
</dbReference>
<feature type="region of interest" description="Disordered" evidence="1">
    <location>
        <begin position="449"/>
        <end position="484"/>
    </location>
</feature>
<dbReference type="InterPro" id="IPR019416">
    <property type="entry name" value="NCBP3"/>
</dbReference>
<organism evidence="2 3">
    <name type="scientific">Cytospora chrysosperma</name>
    <name type="common">Cytospora canker fungus</name>
    <name type="synonym">Sphaeria chrysosperma</name>
    <dbReference type="NCBI Taxonomy" id="252740"/>
    <lineage>
        <taxon>Eukaryota</taxon>
        <taxon>Fungi</taxon>
        <taxon>Dikarya</taxon>
        <taxon>Ascomycota</taxon>
        <taxon>Pezizomycotina</taxon>
        <taxon>Sordariomycetes</taxon>
        <taxon>Sordariomycetidae</taxon>
        <taxon>Diaporthales</taxon>
        <taxon>Cytosporaceae</taxon>
        <taxon>Cytospora</taxon>
    </lineage>
</organism>
<dbReference type="Proteomes" id="UP000284375">
    <property type="component" value="Unassembled WGS sequence"/>
</dbReference>
<evidence type="ECO:0000313" key="3">
    <source>
        <dbReference type="Proteomes" id="UP000284375"/>
    </source>
</evidence>
<feature type="region of interest" description="Disordered" evidence="1">
    <location>
        <begin position="171"/>
        <end position="339"/>
    </location>
</feature>
<feature type="region of interest" description="Disordered" evidence="1">
    <location>
        <begin position="29"/>
        <end position="50"/>
    </location>
</feature>
<dbReference type="PANTHER" id="PTHR16291">
    <property type="entry name" value="NUCLEAR CAP-BINDING PROTEIN SUBUNIT 3"/>
    <property type="match status" value="1"/>
</dbReference>
<dbReference type="PANTHER" id="PTHR16291:SF0">
    <property type="entry name" value="NUCLEAR CAP-BINDING PROTEIN SUBUNIT 3"/>
    <property type="match status" value="1"/>
</dbReference>